<name>A0A251UAR5_HELAN</name>
<keyword evidence="2" id="KW-0732">Signal</keyword>
<dbReference type="InterPro" id="IPR020850">
    <property type="entry name" value="GED_dom"/>
</dbReference>
<gene>
    <name evidence="4" type="ORF">HannXRQ_Chr07g0189771</name>
</gene>
<dbReference type="SMART" id="SM00302">
    <property type="entry name" value="GED"/>
    <property type="match status" value="1"/>
</dbReference>
<dbReference type="InParanoid" id="A0A251UAR5"/>
<dbReference type="PANTHER" id="PTHR11566:SF188">
    <property type="entry name" value="DYNAMIN CENTRAL DOMAIN-CONTAINING PROTEIN-RELATED"/>
    <property type="match status" value="1"/>
</dbReference>
<dbReference type="GO" id="GO:0005525">
    <property type="term" value="F:GTP binding"/>
    <property type="evidence" value="ECO:0007669"/>
    <property type="project" value="InterPro"/>
</dbReference>
<organism evidence="4 5">
    <name type="scientific">Helianthus annuus</name>
    <name type="common">Common sunflower</name>
    <dbReference type="NCBI Taxonomy" id="4232"/>
    <lineage>
        <taxon>Eukaryota</taxon>
        <taxon>Viridiplantae</taxon>
        <taxon>Streptophyta</taxon>
        <taxon>Embryophyta</taxon>
        <taxon>Tracheophyta</taxon>
        <taxon>Spermatophyta</taxon>
        <taxon>Magnoliopsida</taxon>
        <taxon>eudicotyledons</taxon>
        <taxon>Gunneridae</taxon>
        <taxon>Pentapetalae</taxon>
        <taxon>asterids</taxon>
        <taxon>campanulids</taxon>
        <taxon>Asterales</taxon>
        <taxon>Asteraceae</taxon>
        <taxon>Asteroideae</taxon>
        <taxon>Heliantheae alliance</taxon>
        <taxon>Heliantheae</taxon>
        <taxon>Helianthus</taxon>
    </lineage>
</organism>
<evidence type="ECO:0000256" key="1">
    <source>
        <dbReference type="ARBA" id="ARBA00023175"/>
    </source>
</evidence>
<dbReference type="GO" id="GO:0003924">
    <property type="term" value="F:GTPase activity"/>
    <property type="evidence" value="ECO:0007669"/>
    <property type="project" value="InterPro"/>
</dbReference>
<dbReference type="InterPro" id="IPR022812">
    <property type="entry name" value="Dynamin"/>
</dbReference>
<dbReference type="Gene3D" id="1.20.120.1240">
    <property type="entry name" value="Dynamin, middle domain"/>
    <property type="match status" value="1"/>
</dbReference>
<dbReference type="EMBL" id="CM007896">
    <property type="protein sequence ID" value="OTG20143.1"/>
    <property type="molecule type" value="Genomic_DNA"/>
</dbReference>
<evidence type="ECO:0000256" key="2">
    <source>
        <dbReference type="SAM" id="SignalP"/>
    </source>
</evidence>
<dbReference type="PANTHER" id="PTHR11566">
    <property type="entry name" value="DYNAMIN"/>
    <property type="match status" value="1"/>
</dbReference>
<protein>
    <submittedName>
        <fullName evidence="4">Putative GTPase effector domain, Dynamin superfamily</fullName>
    </submittedName>
</protein>
<feature type="signal peptide" evidence="2">
    <location>
        <begin position="1"/>
        <end position="24"/>
    </location>
</feature>
<dbReference type="Proteomes" id="UP000215914">
    <property type="component" value="Chromosome 7"/>
</dbReference>
<feature type="domain" description="GED" evidence="3">
    <location>
        <begin position="29"/>
        <end position="118"/>
    </location>
</feature>
<accession>A0A251UAR5</accession>
<evidence type="ECO:0000313" key="5">
    <source>
        <dbReference type="Proteomes" id="UP000215914"/>
    </source>
</evidence>
<proteinExistence type="predicted"/>
<feature type="chain" id="PRO_5012445405" evidence="2">
    <location>
        <begin position="25"/>
        <end position="118"/>
    </location>
</feature>
<keyword evidence="1" id="KW-0505">Motor protein</keyword>
<dbReference type="STRING" id="4232.A0A251UAR5"/>
<dbReference type="AlphaFoldDB" id="A0A251UAR5"/>
<dbReference type="PROSITE" id="PS51388">
    <property type="entry name" value="GED"/>
    <property type="match status" value="1"/>
</dbReference>
<keyword evidence="5" id="KW-1185">Reference proteome</keyword>
<sequence>MIHHFSTWNLSLSLEFWASSLSLAEQSLIHHFSTWNLSYVHMVVGTLRHSIPKSVVYCQVREAKRNLLDRFFTELGAKEGRQLGKLLDEDPVITQRRQNIGKRLELYRAAQSEIDMVF</sequence>
<dbReference type="InterPro" id="IPR003130">
    <property type="entry name" value="GED"/>
</dbReference>
<reference evidence="5" key="1">
    <citation type="journal article" date="2017" name="Nature">
        <title>The sunflower genome provides insights into oil metabolism, flowering and Asterid evolution.</title>
        <authorList>
            <person name="Badouin H."/>
            <person name="Gouzy J."/>
            <person name="Grassa C.J."/>
            <person name="Murat F."/>
            <person name="Staton S.E."/>
            <person name="Cottret L."/>
            <person name="Lelandais-Briere C."/>
            <person name="Owens G.L."/>
            <person name="Carrere S."/>
            <person name="Mayjonade B."/>
            <person name="Legrand L."/>
            <person name="Gill N."/>
            <person name="Kane N.C."/>
            <person name="Bowers J.E."/>
            <person name="Hubner S."/>
            <person name="Bellec A."/>
            <person name="Berard A."/>
            <person name="Berges H."/>
            <person name="Blanchet N."/>
            <person name="Boniface M.C."/>
            <person name="Brunel D."/>
            <person name="Catrice O."/>
            <person name="Chaidir N."/>
            <person name="Claudel C."/>
            <person name="Donnadieu C."/>
            <person name="Faraut T."/>
            <person name="Fievet G."/>
            <person name="Helmstetter N."/>
            <person name="King M."/>
            <person name="Knapp S.J."/>
            <person name="Lai Z."/>
            <person name="Le Paslier M.C."/>
            <person name="Lippi Y."/>
            <person name="Lorenzon L."/>
            <person name="Mandel J.R."/>
            <person name="Marage G."/>
            <person name="Marchand G."/>
            <person name="Marquand E."/>
            <person name="Bret-Mestries E."/>
            <person name="Morien E."/>
            <person name="Nambeesan S."/>
            <person name="Nguyen T."/>
            <person name="Pegot-Espagnet P."/>
            <person name="Pouilly N."/>
            <person name="Raftis F."/>
            <person name="Sallet E."/>
            <person name="Schiex T."/>
            <person name="Thomas J."/>
            <person name="Vandecasteele C."/>
            <person name="Vares D."/>
            <person name="Vear F."/>
            <person name="Vautrin S."/>
            <person name="Crespi M."/>
            <person name="Mangin B."/>
            <person name="Burke J.M."/>
            <person name="Salse J."/>
            <person name="Munos S."/>
            <person name="Vincourt P."/>
            <person name="Rieseberg L.H."/>
            <person name="Langlade N.B."/>
        </authorList>
    </citation>
    <scope>NUCLEOTIDE SEQUENCE [LARGE SCALE GENOMIC DNA]</scope>
    <source>
        <strain evidence="5">cv. SF193</strain>
    </source>
</reference>
<evidence type="ECO:0000259" key="3">
    <source>
        <dbReference type="PROSITE" id="PS51388"/>
    </source>
</evidence>
<dbReference type="Pfam" id="PF02212">
    <property type="entry name" value="GED"/>
    <property type="match status" value="1"/>
</dbReference>
<dbReference type="OMA" id="HFSTWNL"/>
<evidence type="ECO:0000313" key="4">
    <source>
        <dbReference type="EMBL" id="OTG20143.1"/>
    </source>
</evidence>